<keyword evidence="10" id="KW-1185">Reference proteome</keyword>
<dbReference type="PANTHER" id="PTHR10642:SF26">
    <property type="entry name" value="RIBONUCLEASE H1"/>
    <property type="match status" value="1"/>
</dbReference>
<dbReference type="Proteomes" id="UP000811619">
    <property type="component" value="Unassembled WGS sequence"/>
</dbReference>
<name>A0A8K0J189_9HYPO</name>
<gene>
    <name evidence="9" type="ORF">E4U42_007964</name>
</gene>
<dbReference type="InterPro" id="IPR012337">
    <property type="entry name" value="RNaseH-like_sf"/>
</dbReference>
<feature type="domain" description="RNase H type-1" evidence="8">
    <location>
        <begin position="49"/>
        <end position="208"/>
    </location>
</feature>
<comment type="caution">
    <text evidence="9">The sequence shown here is derived from an EMBL/GenBank/DDBJ whole genome shotgun (WGS) entry which is preliminary data.</text>
</comment>
<sequence length="224" mass="24807">MSSDPLEIRRGTGRVFPTMFVPPTEDTDPQTLFPPSGRCPMDRYRHRDDARKVLIYTDGACSNNGQPNPKAAWAFVFKPTIGGAKGSVSSRLENKGPFGDIGNQTGNRAELRAVLAALRFRCWDGEGFNTVVVATDSEYVALGATRWVRTWVGNGWRTSTGAVKNRDLWEMLLGELETLDSYGVKVQFWRIPRELNCKADKAAKLAARVAGNRDEFTDCFGALV</sequence>
<dbReference type="GO" id="GO:0003676">
    <property type="term" value="F:nucleic acid binding"/>
    <property type="evidence" value="ECO:0007669"/>
    <property type="project" value="InterPro"/>
</dbReference>
<dbReference type="GO" id="GO:0043137">
    <property type="term" value="P:DNA replication, removal of RNA primer"/>
    <property type="evidence" value="ECO:0007669"/>
    <property type="project" value="TreeGrafter"/>
</dbReference>
<evidence type="ECO:0000256" key="3">
    <source>
        <dbReference type="ARBA" id="ARBA00012180"/>
    </source>
</evidence>
<evidence type="ECO:0000313" key="9">
    <source>
        <dbReference type="EMBL" id="KAG5915641.1"/>
    </source>
</evidence>
<dbReference type="CDD" id="cd13934">
    <property type="entry name" value="RNase_H_Dikarya_like"/>
    <property type="match status" value="1"/>
</dbReference>
<dbReference type="EC" id="3.1.26.4" evidence="3"/>
<dbReference type="PROSITE" id="PS50879">
    <property type="entry name" value="RNASE_H_1"/>
    <property type="match status" value="1"/>
</dbReference>
<dbReference type="GO" id="GO:0046872">
    <property type="term" value="F:metal ion binding"/>
    <property type="evidence" value="ECO:0007669"/>
    <property type="project" value="UniProtKB-KW"/>
</dbReference>
<reference evidence="9" key="1">
    <citation type="journal article" date="2020" name="bioRxiv">
        <title>Whole genome comparisons of ergot fungi reveals the divergence and evolution of species within the genus Claviceps are the result of varying mechanisms driving genome evolution and host range expansion.</title>
        <authorList>
            <person name="Wyka S.A."/>
            <person name="Mondo S.J."/>
            <person name="Liu M."/>
            <person name="Dettman J."/>
            <person name="Nalam V."/>
            <person name="Broders K.D."/>
        </authorList>
    </citation>
    <scope>NUCLEOTIDE SEQUENCE</scope>
    <source>
        <strain evidence="9">CCC 489</strain>
    </source>
</reference>
<dbReference type="OrthoDB" id="407198at2759"/>
<evidence type="ECO:0000259" key="8">
    <source>
        <dbReference type="PROSITE" id="PS50879"/>
    </source>
</evidence>
<evidence type="ECO:0000256" key="1">
    <source>
        <dbReference type="ARBA" id="ARBA00000077"/>
    </source>
</evidence>
<accession>A0A8K0J189</accession>
<dbReference type="GO" id="GO:0004523">
    <property type="term" value="F:RNA-DNA hybrid ribonuclease activity"/>
    <property type="evidence" value="ECO:0007669"/>
    <property type="project" value="UniProtKB-EC"/>
</dbReference>
<organism evidence="9 10">
    <name type="scientific">Claviceps africana</name>
    <dbReference type="NCBI Taxonomy" id="83212"/>
    <lineage>
        <taxon>Eukaryota</taxon>
        <taxon>Fungi</taxon>
        <taxon>Dikarya</taxon>
        <taxon>Ascomycota</taxon>
        <taxon>Pezizomycotina</taxon>
        <taxon>Sordariomycetes</taxon>
        <taxon>Hypocreomycetidae</taxon>
        <taxon>Hypocreales</taxon>
        <taxon>Clavicipitaceae</taxon>
        <taxon>Claviceps</taxon>
    </lineage>
</organism>
<comment type="catalytic activity">
    <reaction evidence="1">
        <text>Endonucleolytic cleavage to 5'-phosphomonoester.</text>
        <dbReference type="EC" id="3.1.26.4"/>
    </reaction>
</comment>
<comment type="similarity">
    <text evidence="2">Belongs to the RNase H family.</text>
</comment>
<dbReference type="Gene3D" id="3.30.420.10">
    <property type="entry name" value="Ribonuclease H-like superfamily/Ribonuclease H"/>
    <property type="match status" value="1"/>
</dbReference>
<protein>
    <recommendedName>
        <fullName evidence="3">ribonuclease H</fullName>
        <ecNumber evidence="3">3.1.26.4</ecNumber>
    </recommendedName>
</protein>
<evidence type="ECO:0000256" key="2">
    <source>
        <dbReference type="ARBA" id="ARBA00005300"/>
    </source>
</evidence>
<dbReference type="InterPro" id="IPR050092">
    <property type="entry name" value="RNase_H"/>
</dbReference>
<dbReference type="PANTHER" id="PTHR10642">
    <property type="entry name" value="RIBONUCLEASE H1"/>
    <property type="match status" value="1"/>
</dbReference>
<keyword evidence="6" id="KW-0255">Endonuclease</keyword>
<keyword evidence="5" id="KW-0479">Metal-binding</keyword>
<evidence type="ECO:0000313" key="10">
    <source>
        <dbReference type="Proteomes" id="UP000811619"/>
    </source>
</evidence>
<dbReference type="EMBL" id="SRPY01000964">
    <property type="protein sequence ID" value="KAG5915641.1"/>
    <property type="molecule type" value="Genomic_DNA"/>
</dbReference>
<dbReference type="InterPro" id="IPR002156">
    <property type="entry name" value="RNaseH_domain"/>
</dbReference>
<evidence type="ECO:0000256" key="6">
    <source>
        <dbReference type="ARBA" id="ARBA00022759"/>
    </source>
</evidence>
<dbReference type="AlphaFoldDB" id="A0A8K0J189"/>
<keyword evidence="4" id="KW-0540">Nuclease</keyword>
<evidence type="ECO:0000256" key="4">
    <source>
        <dbReference type="ARBA" id="ARBA00022722"/>
    </source>
</evidence>
<evidence type="ECO:0000256" key="7">
    <source>
        <dbReference type="ARBA" id="ARBA00022801"/>
    </source>
</evidence>
<evidence type="ECO:0000256" key="5">
    <source>
        <dbReference type="ARBA" id="ARBA00022723"/>
    </source>
</evidence>
<dbReference type="SUPFAM" id="SSF53098">
    <property type="entry name" value="Ribonuclease H-like"/>
    <property type="match status" value="1"/>
</dbReference>
<keyword evidence="7" id="KW-0378">Hydrolase</keyword>
<dbReference type="Pfam" id="PF00075">
    <property type="entry name" value="RNase_H"/>
    <property type="match status" value="1"/>
</dbReference>
<proteinExistence type="inferred from homology"/>
<dbReference type="InterPro" id="IPR036397">
    <property type="entry name" value="RNaseH_sf"/>
</dbReference>